<dbReference type="EMBL" id="FNSV01000005">
    <property type="protein sequence ID" value="SEC55042.1"/>
    <property type="molecule type" value="Genomic_DNA"/>
</dbReference>
<dbReference type="OrthoDB" id="3570892at2"/>
<dbReference type="InterPro" id="IPR011711">
    <property type="entry name" value="GntR_C"/>
</dbReference>
<dbReference type="PANTHER" id="PTHR43537:SF45">
    <property type="entry name" value="GNTR FAMILY REGULATORY PROTEIN"/>
    <property type="match status" value="1"/>
</dbReference>
<dbReference type="Proteomes" id="UP000183561">
    <property type="component" value="Unassembled WGS sequence"/>
</dbReference>
<dbReference type="SMART" id="SM00895">
    <property type="entry name" value="FCD"/>
    <property type="match status" value="1"/>
</dbReference>
<dbReference type="AlphaFoldDB" id="A0A1H4TF18"/>
<dbReference type="SUPFAM" id="SSF46785">
    <property type="entry name" value="Winged helix' DNA-binding domain"/>
    <property type="match status" value="1"/>
</dbReference>
<name>A0A1H4TF18_9NOCA</name>
<dbReference type="RefSeq" id="WP_072939211.1">
    <property type="nucleotide sequence ID" value="NZ_CP070609.1"/>
</dbReference>
<protein>
    <submittedName>
        <fullName evidence="1">DNA-binding transcriptional regulator, GntR family</fullName>
    </submittedName>
</protein>
<dbReference type="GO" id="GO:0003677">
    <property type="term" value="F:DNA binding"/>
    <property type="evidence" value="ECO:0007669"/>
    <property type="project" value="UniProtKB-KW"/>
</dbReference>
<proteinExistence type="predicted"/>
<reference evidence="2" key="1">
    <citation type="submission" date="2016-10" db="EMBL/GenBank/DDBJ databases">
        <authorList>
            <person name="Varghese N."/>
            <person name="Submissions S."/>
        </authorList>
    </citation>
    <scope>NUCLEOTIDE SEQUENCE [LARGE SCALE GENOMIC DNA]</scope>
    <source>
        <strain evidence="2">DSM 44498</strain>
    </source>
</reference>
<dbReference type="Pfam" id="PF00392">
    <property type="entry name" value="GntR"/>
    <property type="match status" value="1"/>
</dbReference>
<keyword evidence="1" id="KW-0238">DNA-binding</keyword>
<keyword evidence="2" id="KW-1185">Reference proteome</keyword>
<evidence type="ECO:0000313" key="2">
    <source>
        <dbReference type="Proteomes" id="UP000183561"/>
    </source>
</evidence>
<dbReference type="PROSITE" id="PS50949">
    <property type="entry name" value="HTH_GNTR"/>
    <property type="match status" value="1"/>
</dbReference>
<accession>A0A1H4TF18</accession>
<organism evidence="1 2">
    <name type="scientific">Rhodococcus koreensis</name>
    <dbReference type="NCBI Taxonomy" id="99653"/>
    <lineage>
        <taxon>Bacteria</taxon>
        <taxon>Bacillati</taxon>
        <taxon>Actinomycetota</taxon>
        <taxon>Actinomycetes</taxon>
        <taxon>Mycobacteriales</taxon>
        <taxon>Nocardiaceae</taxon>
        <taxon>Rhodococcus</taxon>
    </lineage>
</organism>
<dbReference type="InterPro" id="IPR036390">
    <property type="entry name" value="WH_DNA-bd_sf"/>
</dbReference>
<dbReference type="InterPro" id="IPR000524">
    <property type="entry name" value="Tscrpt_reg_HTH_GntR"/>
</dbReference>
<dbReference type="SUPFAM" id="SSF48008">
    <property type="entry name" value="GntR ligand-binding domain-like"/>
    <property type="match status" value="1"/>
</dbReference>
<dbReference type="InterPro" id="IPR036388">
    <property type="entry name" value="WH-like_DNA-bd_sf"/>
</dbReference>
<dbReference type="InterPro" id="IPR008920">
    <property type="entry name" value="TF_FadR/GntR_C"/>
</dbReference>
<dbReference type="GO" id="GO:0003700">
    <property type="term" value="F:DNA-binding transcription factor activity"/>
    <property type="evidence" value="ECO:0007669"/>
    <property type="project" value="InterPro"/>
</dbReference>
<gene>
    <name evidence="1" type="ORF">SAMN04490239_4507</name>
</gene>
<evidence type="ECO:0000313" key="1">
    <source>
        <dbReference type="EMBL" id="SEC55042.1"/>
    </source>
</evidence>
<dbReference type="PANTHER" id="PTHR43537">
    <property type="entry name" value="TRANSCRIPTIONAL REGULATOR, GNTR FAMILY"/>
    <property type="match status" value="1"/>
</dbReference>
<sequence length="245" mass="26457">MTLSPNRPGSTVGRDEGEISLGRIQQRTTPGTVAGVLRTAILDGTLAPGSQLREAHIAADLGVSRAPLREALGILADEGLVVKIAYKGAFVAEVSAQGMAEIASLRKRLEPYAIELAMPRLAAGGRTKVIRALQDMARGADDGDMTRTIDAHMSFHRVFYELSEHGLLLDLWRSWESQLQLFLSADHQSFADLHDVVAEHERLLAIIDTGDMDAITREIDRHVHGPASALDAVDTVREAASATHA</sequence>
<dbReference type="SMART" id="SM00345">
    <property type="entry name" value="HTH_GNTR"/>
    <property type="match status" value="1"/>
</dbReference>
<dbReference type="CDD" id="cd07377">
    <property type="entry name" value="WHTH_GntR"/>
    <property type="match status" value="1"/>
</dbReference>
<dbReference type="Pfam" id="PF07729">
    <property type="entry name" value="FCD"/>
    <property type="match status" value="1"/>
</dbReference>
<dbReference type="Gene3D" id="1.20.120.530">
    <property type="entry name" value="GntR ligand-binding domain-like"/>
    <property type="match status" value="1"/>
</dbReference>
<dbReference type="Gene3D" id="1.10.10.10">
    <property type="entry name" value="Winged helix-like DNA-binding domain superfamily/Winged helix DNA-binding domain"/>
    <property type="match status" value="1"/>
</dbReference>